<gene>
    <name evidence="7 12" type="primary">murE</name>
    <name evidence="12" type="ORF">WNY77_19845</name>
</gene>
<evidence type="ECO:0000256" key="2">
    <source>
        <dbReference type="ARBA" id="ARBA00022618"/>
    </source>
</evidence>
<comment type="caution">
    <text evidence="7">Lacks conserved residue(s) required for the propagation of feature annotation.</text>
</comment>
<dbReference type="PANTHER" id="PTHR23135">
    <property type="entry name" value="MUR LIGASE FAMILY MEMBER"/>
    <property type="match status" value="1"/>
</dbReference>
<dbReference type="GO" id="GO:0008765">
    <property type="term" value="F:UDP-N-acetylmuramoylalanyl-D-glutamate-2,6-diaminopimelate ligase activity"/>
    <property type="evidence" value="ECO:0007669"/>
    <property type="project" value="UniProtKB-EC"/>
</dbReference>
<evidence type="ECO:0000256" key="4">
    <source>
        <dbReference type="ARBA" id="ARBA00022984"/>
    </source>
</evidence>
<evidence type="ECO:0000256" key="7">
    <source>
        <dbReference type="HAMAP-Rule" id="MF_00208"/>
    </source>
</evidence>
<dbReference type="Proteomes" id="UP001461163">
    <property type="component" value="Unassembled WGS sequence"/>
</dbReference>
<evidence type="ECO:0000256" key="8">
    <source>
        <dbReference type="RuleBase" id="RU004135"/>
    </source>
</evidence>
<comment type="function">
    <text evidence="7">Catalyzes the addition of an amino acid to the nucleotide precursor UDP-N-acetylmuramoyl-L-alanyl-D-glutamate (UMAG) in the biosynthesis of bacterial cell-wall peptidoglycan.</text>
</comment>
<feature type="binding site" evidence="7">
    <location>
        <position position="48"/>
    </location>
    <ligand>
        <name>UDP-N-acetyl-alpha-D-muramoyl-L-alanyl-D-glutamate</name>
        <dbReference type="ChEBI" id="CHEBI:83900"/>
    </ligand>
</feature>
<feature type="binding site" evidence="7">
    <location>
        <position position="210"/>
    </location>
    <ligand>
        <name>UDP-N-acetyl-alpha-D-muramoyl-L-alanyl-D-glutamate</name>
        <dbReference type="ChEBI" id="CHEBI:83900"/>
    </ligand>
</feature>
<dbReference type="InterPro" id="IPR035911">
    <property type="entry name" value="MurE/MurF_N"/>
</dbReference>
<dbReference type="Gene3D" id="3.90.190.20">
    <property type="entry name" value="Mur ligase, C-terminal domain"/>
    <property type="match status" value="1"/>
</dbReference>
<comment type="cofactor">
    <cofactor evidence="7">
        <name>Mg(2+)</name>
        <dbReference type="ChEBI" id="CHEBI:18420"/>
    </cofactor>
</comment>
<feature type="binding site" evidence="7">
    <location>
        <position position="216"/>
    </location>
    <ligand>
        <name>UDP-N-acetyl-alpha-D-muramoyl-L-alanyl-D-glutamate</name>
        <dbReference type="ChEBI" id="CHEBI:83900"/>
    </ligand>
</feature>
<dbReference type="SUPFAM" id="SSF53244">
    <property type="entry name" value="MurD-like peptide ligases, peptide-binding domain"/>
    <property type="match status" value="1"/>
</dbReference>
<dbReference type="RefSeq" id="WP_342882740.1">
    <property type="nucleotide sequence ID" value="NZ_JBBMQS010000016.1"/>
</dbReference>
<dbReference type="PANTHER" id="PTHR23135:SF4">
    <property type="entry name" value="UDP-N-ACETYLMURAMOYL-L-ALANYL-D-GLUTAMATE--2,6-DIAMINOPIMELATE LIGASE MURE HOMOLOG, CHLOROPLASTIC"/>
    <property type="match status" value="1"/>
</dbReference>
<dbReference type="InterPro" id="IPR004101">
    <property type="entry name" value="Mur_ligase_C"/>
</dbReference>
<evidence type="ECO:0000259" key="10">
    <source>
        <dbReference type="Pfam" id="PF02875"/>
    </source>
</evidence>
<dbReference type="NCBIfam" id="NF001126">
    <property type="entry name" value="PRK00139.1-4"/>
    <property type="match status" value="1"/>
</dbReference>
<evidence type="ECO:0000256" key="6">
    <source>
        <dbReference type="ARBA" id="ARBA00023316"/>
    </source>
</evidence>
<sequence>MLDSKQVQTNQAQLEQAQAKTAQSIQPLLFEFGIQTADITIESLVLDSRDVAIHSAFIALKGHVRDGRDFIPQAISLGAKVIIAECETQAEHGHTSMREQSLIISFYDLSAQLSALAAAFYGYPAKSLQVIGVTGTNGKTSTVQLTSQLAALLNKRAASIGTLGSGVIDQAGSCASHNDTANTTPDAISMHKLMAQFAQDQVKQVALEVSSHALVQQRVAALKTDVAVFTNLTRDHLDYHGTMQAYAQAKRELLKQPELRYAVLNGNEIESKHWLAQLPSTVTPVIYGIADESLMLTDSEHQCLAKDVVYSNQGCRFRLLSSWGECEIQLSLLGRFNIFNALAAIASQLCLGESLNDIAKLAHLLVPVTGRMERFGGDNSPTVVVDYAHTPDALKQALAALRQHSEGRLLVIFGCGGDRDKGKRSLMGEVAETYADKVIITNDNSRSEEPTAIADDILSGCVHPEKIQVVLDRKTAIAQAVSNATANDIILVAGKGHEDYQIIGNQKVAYDEREYVQQMFERNIT</sequence>
<dbReference type="Pfam" id="PF02875">
    <property type="entry name" value="Mur_ligase_C"/>
    <property type="match status" value="1"/>
</dbReference>
<dbReference type="NCBIfam" id="TIGR01085">
    <property type="entry name" value="murE"/>
    <property type="match status" value="1"/>
</dbReference>
<comment type="pathway">
    <text evidence="7 8">Cell wall biogenesis; peptidoglycan biosynthesis.</text>
</comment>
<feature type="domain" description="Mur ligase C-terminal" evidence="10">
    <location>
        <begin position="370"/>
        <end position="496"/>
    </location>
</feature>
<dbReference type="Pfam" id="PF08245">
    <property type="entry name" value="Mur_ligase_M"/>
    <property type="match status" value="1"/>
</dbReference>
<feature type="domain" description="Mur ligase N-terminal catalytic" evidence="9">
    <location>
        <begin position="41"/>
        <end position="121"/>
    </location>
</feature>
<name>A0ABU9T0K8_9ALTE</name>
<comment type="similarity">
    <text evidence="1 7">Belongs to the MurCDEF family. MurE subfamily.</text>
</comment>
<dbReference type="HAMAP" id="MF_00208">
    <property type="entry name" value="MurE"/>
    <property type="match status" value="1"/>
</dbReference>
<proteinExistence type="inferred from homology"/>
<dbReference type="InterPro" id="IPR036565">
    <property type="entry name" value="Mur-like_cat_sf"/>
</dbReference>
<dbReference type="SUPFAM" id="SSF53623">
    <property type="entry name" value="MurD-like peptide ligases, catalytic domain"/>
    <property type="match status" value="1"/>
</dbReference>
<comment type="subcellular location">
    <subcellularLocation>
        <location evidence="7 8">Cytoplasm</location>
    </subcellularLocation>
</comment>
<organism evidence="12 13">
    <name type="scientific">Paraglaciecola mesophila</name>
    <dbReference type="NCBI Taxonomy" id="197222"/>
    <lineage>
        <taxon>Bacteria</taxon>
        <taxon>Pseudomonadati</taxon>
        <taxon>Pseudomonadota</taxon>
        <taxon>Gammaproteobacteria</taxon>
        <taxon>Alteromonadales</taxon>
        <taxon>Alteromonadaceae</taxon>
        <taxon>Paraglaciecola</taxon>
    </lineage>
</organism>
<evidence type="ECO:0000313" key="12">
    <source>
        <dbReference type="EMBL" id="MEM5499675.1"/>
    </source>
</evidence>
<keyword evidence="6 7" id="KW-0961">Cell wall biogenesis/degradation</keyword>
<feature type="domain" description="Mur ligase central" evidence="11">
    <location>
        <begin position="133"/>
        <end position="346"/>
    </location>
</feature>
<keyword evidence="4 7" id="KW-0573">Peptidoglycan synthesis</keyword>
<dbReference type="InterPro" id="IPR005761">
    <property type="entry name" value="UDP-N-AcMur-Glu-dNH2Pim_ligase"/>
</dbReference>
<keyword evidence="7" id="KW-0963">Cytoplasm</keyword>
<comment type="PTM">
    <text evidence="7">Carboxylation is probably crucial for Mg(2+) binding and, consequently, for the gamma-phosphate positioning of ATP.</text>
</comment>
<dbReference type="InterPro" id="IPR000713">
    <property type="entry name" value="Mur_ligase_N"/>
</dbReference>
<dbReference type="SUPFAM" id="SSF63418">
    <property type="entry name" value="MurE/MurF N-terminal domain"/>
    <property type="match status" value="1"/>
</dbReference>
<dbReference type="Gene3D" id="3.40.1390.10">
    <property type="entry name" value="MurE/MurF, N-terminal domain"/>
    <property type="match status" value="1"/>
</dbReference>
<dbReference type="Gene3D" id="3.40.1190.10">
    <property type="entry name" value="Mur-like, catalytic domain"/>
    <property type="match status" value="1"/>
</dbReference>
<comment type="caution">
    <text evidence="12">The sequence shown here is derived from an EMBL/GenBank/DDBJ whole genome shotgun (WGS) entry which is preliminary data.</text>
</comment>
<keyword evidence="7" id="KW-0547">Nucleotide-binding</keyword>
<keyword evidence="7 12" id="KW-0436">Ligase</keyword>
<feature type="binding site" evidence="7">
    <location>
        <position position="46"/>
    </location>
    <ligand>
        <name>UDP-N-acetyl-alpha-D-muramoyl-L-alanyl-D-glutamate</name>
        <dbReference type="ChEBI" id="CHEBI:83900"/>
    </ligand>
</feature>
<reference evidence="12 13" key="1">
    <citation type="submission" date="2024-03" db="EMBL/GenBank/DDBJ databases">
        <title>Community enrichment and isolation of bacterial strains for fucoidan degradation.</title>
        <authorList>
            <person name="Sichert A."/>
        </authorList>
    </citation>
    <scope>NUCLEOTIDE SEQUENCE [LARGE SCALE GENOMIC DNA]</scope>
    <source>
        <strain evidence="12 13">AS12</strain>
    </source>
</reference>
<keyword evidence="7" id="KW-0460">Magnesium</keyword>
<accession>A0ABU9T0K8</accession>
<dbReference type="EC" id="6.3.2.-" evidence="7"/>
<keyword evidence="7" id="KW-0067">ATP-binding</keyword>
<evidence type="ECO:0000256" key="5">
    <source>
        <dbReference type="ARBA" id="ARBA00023306"/>
    </source>
</evidence>
<evidence type="ECO:0000259" key="11">
    <source>
        <dbReference type="Pfam" id="PF08245"/>
    </source>
</evidence>
<dbReference type="NCBIfam" id="NF001123">
    <property type="entry name" value="PRK00139.1-1"/>
    <property type="match status" value="1"/>
</dbReference>
<dbReference type="EMBL" id="JBBMQS010000016">
    <property type="protein sequence ID" value="MEM5499675.1"/>
    <property type="molecule type" value="Genomic_DNA"/>
</dbReference>
<evidence type="ECO:0000256" key="3">
    <source>
        <dbReference type="ARBA" id="ARBA00022960"/>
    </source>
</evidence>
<dbReference type="InterPro" id="IPR013221">
    <property type="entry name" value="Mur_ligase_cen"/>
</dbReference>
<keyword evidence="2 7" id="KW-0132">Cell division</keyword>
<protein>
    <recommendedName>
        <fullName evidence="7">UDP-N-acetylmuramyl-tripeptide synthetase</fullName>
        <ecNumber evidence="7">6.3.2.-</ecNumber>
    </recommendedName>
    <alternativeName>
        <fullName evidence="7">UDP-MurNAc-tripeptide synthetase</fullName>
    </alternativeName>
</protein>
<dbReference type="Pfam" id="PF01225">
    <property type="entry name" value="Mur_ligase"/>
    <property type="match status" value="1"/>
</dbReference>
<evidence type="ECO:0000313" key="13">
    <source>
        <dbReference type="Proteomes" id="UP001461163"/>
    </source>
</evidence>
<feature type="modified residue" description="N6-carboxylysine" evidence="7">
    <location>
        <position position="250"/>
    </location>
</feature>
<keyword evidence="13" id="KW-1185">Reference proteome</keyword>
<keyword evidence="3 7" id="KW-0133">Cell shape</keyword>
<feature type="binding site" evidence="7">
    <location>
        <position position="218"/>
    </location>
    <ligand>
        <name>UDP-N-acetyl-alpha-D-muramoyl-L-alanyl-D-glutamate</name>
        <dbReference type="ChEBI" id="CHEBI:83900"/>
    </ligand>
</feature>
<keyword evidence="5 7" id="KW-0131">Cell cycle</keyword>
<evidence type="ECO:0000256" key="1">
    <source>
        <dbReference type="ARBA" id="ARBA00005898"/>
    </source>
</evidence>
<evidence type="ECO:0000259" key="9">
    <source>
        <dbReference type="Pfam" id="PF01225"/>
    </source>
</evidence>
<dbReference type="InterPro" id="IPR036615">
    <property type="entry name" value="Mur_ligase_C_dom_sf"/>
</dbReference>
<feature type="binding site" evidence="7">
    <location>
        <begin position="183"/>
        <end position="184"/>
    </location>
    <ligand>
        <name>UDP-N-acetyl-alpha-D-muramoyl-L-alanyl-D-glutamate</name>
        <dbReference type="ChEBI" id="CHEBI:83900"/>
    </ligand>
</feature>
<feature type="binding site" evidence="7">
    <location>
        <begin position="135"/>
        <end position="141"/>
    </location>
    <ligand>
        <name>ATP</name>
        <dbReference type="ChEBI" id="CHEBI:30616"/>
    </ligand>
</feature>
<feature type="binding site" evidence="7">
    <location>
        <position position="182"/>
    </location>
    <ligand>
        <name>UDP-N-acetyl-alpha-D-muramoyl-L-alanyl-D-glutamate</name>
        <dbReference type="ChEBI" id="CHEBI:83900"/>
    </ligand>
</feature>